<feature type="region of interest" description="Disordered" evidence="1">
    <location>
        <begin position="351"/>
        <end position="377"/>
    </location>
</feature>
<gene>
    <name evidence="2" type="ORF">GCK72_001863</name>
</gene>
<proteinExistence type="predicted"/>
<dbReference type="KEGG" id="crq:GCK72_001863"/>
<protein>
    <submittedName>
        <fullName evidence="2">Uncharacterized protein</fullName>
    </submittedName>
</protein>
<feature type="compositionally biased region" description="Basic and acidic residues" evidence="1">
    <location>
        <begin position="355"/>
        <end position="377"/>
    </location>
</feature>
<sequence length="403" mass="46751">MIPLAELYCPCNGKSKKEVVRTSKMKTPIQMWHGGFNSGKCWREMDRFLVENLCGTSVALEINRIWAKRADCYEYSRQTTCGTDFISQLQIVANSSQSRNRCRYYVGMVERYTQSSETTSFTEYIISYIKTEELKYLEPQEYQKDSLYLLDYLDEKTRFSCFSVKRQLGHCFYNHQRCQTNEEDAKCGTDLIDCYRNITPIELKCKNLLIKSPDFFGFLNIFPFLYDLLMKMLNEVFHRLLSYLIVSLILTPLLCKLLLALSGKLDEWSEKVQSQRSSTHSDGEQVGYIATDNQLYDPDKTNANNENRNMMFDTSSSQEITEVPTVKKEEVQTEDQDEKAAVSVSTQVNGDELDLVEKPVPEKAGRKNEKKEEEKEYKKEELAFLDCLQTLILSVINLLLTFV</sequence>
<comment type="caution">
    <text evidence="2">The sequence shown here is derived from an EMBL/GenBank/DDBJ whole genome shotgun (WGS) entry which is preliminary data.</text>
</comment>
<dbReference type="GeneID" id="9817787"/>
<reference evidence="2 3" key="1">
    <citation type="submission" date="2019-12" db="EMBL/GenBank/DDBJ databases">
        <title>Chromosome-level assembly of the Caenorhabditis remanei genome.</title>
        <authorList>
            <person name="Teterina A.A."/>
            <person name="Willis J.H."/>
            <person name="Phillips P.C."/>
        </authorList>
    </citation>
    <scope>NUCLEOTIDE SEQUENCE [LARGE SCALE GENOMIC DNA]</scope>
    <source>
        <strain evidence="2 3">PX506</strain>
        <tissue evidence="2">Whole organism</tissue>
    </source>
</reference>
<dbReference type="Proteomes" id="UP000483820">
    <property type="component" value="Chromosome I"/>
</dbReference>
<evidence type="ECO:0000256" key="1">
    <source>
        <dbReference type="SAM" id="MobiDB-lite"/>
    </source>
</evidence>
<accession>A0A6A5HTG5</accession>
<name>A0A6A5HTG5_CAERE</name>
<dbReference type="RefSeq" id="XP_003114758.2">
    <property type="nucleotide sequence ID" value="XM_003114710.2"/>
</dbReference>
<evidence type="ECO:0000313" key="2">
    <source>
        <dbReference type="EMBL" id="KAF1770046.1"/>
    </source>
</evidence>
<dbReference type="CTD" id="9817787"/>
<dbReference type="AlphaFoldDB" id="A0A6A5HTG5"/>
<evidence type="ECO:0000313" key="3">
    <source>
        <dbReference type="Proteomes" id="UP000483820"/>
    </source>
</evidence>
<dbReference type="EMBL" id="WUAV01000001">
    <property type="protein sequence ID" value="KAF1770046.1"/>
    <property type="molecule type" value="Genomic_DNA"/>
</dbReference>
<organism evidence="2 3">
    <name type="scientific">Caenorhabditis remanei</name>
    <name type="common">Caenorhabditis vulgaris</name>
    <dbReference type="NCBI Taxonomy" id="31234"/>
    <lineage>
        <taxon>Eukaryota</taxon>
        <taxon>Metazoa</taxon>
        <taxon>Ecdysozoa</taxon>
        <taxon>Nematoda</taxon>
        <taxon>Chromadorea</taxon>
        <taxon>Rhabditida</taxon>
        <taxon>Rhabditina</taxon>
        <taxon>Rhabditomorpha</taxon>
        <taxon>Rhabditoidea</taxon>
        <taxon>Rhabditidae</taxon>
        <taxon>Peloderinae</taxon>
        <taxon>Caenorhabditis</taxon>
    </lineage>
</organism>